<keyword evidence="3" id="KW-1185">Reference proteome</keyword>
<proteinExistence type="predicted"/>
<evidence type="ECO:0000259" key="1">
    <source>
        <dbReference type="PROSITE" id="PS51832"/>
    </source>
</evidence>
<feature type="domain" description="HD-GYP" evidence="1">
    <location>
        <begin position="112"/>
        <end position="308"/>
    </location>
</feature>
<dbReference type="AlphaFoldDB" id="A0A9X7VZH3"/>
<dbReference type="RefSeq" id="WP_206657295.1">
    <property type="nucleotide sequence ID" value="NZ_CP071182.1"/>
</dbReference>
<dbReference type="KEGG" id="afx:JZ786_02650"/>
<reference evidence="2 3" key="1">
    <citation type="submission" date="2021-02" db="EMBL/GenBank/DDBJ databases">
        <title>Alicyclobacillus curvatus sp. nov. and Alicyclobacillus mengziensis sp. nov., two acidophilic bacteria isolated from acid mine drainage.</title>
        <authorList>
            <person name="Huang Y."/>
        </authorList>
    </citation>
    <scope>NUCLEOTIDE SEQUENCE [LARGE SCALE GENOMIC DNA]</scope>
    <source>
        <strain evidence="2 3">S30H14</strain>
    </source>
</reference>
<dbReference type="Gene3D" id="1.10.3210.10">
    <property type="entry name" value="Hypothetical protein af1432"/>
    <property type="match status" value="1"/>
</dbReference>
<gene>
    <name evidence="2" type="ORF">JZ786_02650</name>
</gene>
<name>A0A9X7VZH3_9BACL</name>
<sequence length="360" mass="39737">MRWVSLRTIAPDRVLAQNILDERGRILLARGMKLSAAMIDRLRKLGIGSVCIEDAMTDDLKGKEFINPHTRQALLEATYQTLNEMISGTYSRVVRPPRLRQRLQPLILEVIDQLRRLGGAGEHFGTVYLSDGELYHHSVNVALFALGVAVGMGMTESQMIDLGIGALLHDIGKLKIPESILKKPGRLTDEEFEHMKLHTSYGYQVLRETGDINATAALVALEHHERVDGTGYPRGLVGSEIHLFGRVTGLVDVYEALTANRVYRPANLPHDALEFLLGGGGTQFDPTVVHAFVKTISVYPIGMTLVLSTGYKAVVINSPHFQTQRPVVRIIEDVAGNVVNDSWEIDLAKDLTTQIVGCES</sequence>
<dbReference type="SMART" id="SM00471">
    <property type="entry name" value="HDc"/>
    <property type="match status" value="1"/>
</dbReference>
<dbReference type="Proteomes" id="UP000663505">
    <property type="component" value="Chromosome"/>
</dbReference>
<dbReference type="CDD" id="cd00077">
    <property type="entry name" value="HDc"/>
    <property type="match status" value="1"/>
</dbReference>
<protein>
    <submittedName>
        <fullName evidence="2">HD-GYP domain-containing protein</fullName>
    </submittedName>
</protein>
<dbReference type="Pfam" id="PF13487">
    <property type="entry name" value="HD_5"/>
    <property type="match status" value="1"/>
</dbReference>
<dbReference type="InterPro" id="IPR003607">
    <property type="entry name" value="HD/PDEase_dom"/>
</dbReference>
<dbReference type="PANTHER" id="PTHR43155:SF2">
    <property type="entry name" value="CYCLIC DI-GMP PHOSPHODIESTERASE PA4108"/>
    <property type="match status" value="1"/>
</dbReference>
<evidence type="ECO:0000313" key="3">
    <source>
        <dbReference type="Proteomes" id="UP000663505"/>
    </source>
</evidence>
<accession>A0A9X7VZH3</accession>
<dbReference type="PROSITE" id="PS51832">
    <property type="entry name" value="HD_GYP"/>
    <property type="match status" value="1"/>
</dbReference>
<evidence type="ECO:0000313" key="2">
    <source>
        <dbReference type="EMBL" id="QSO47953.1"/>
    </source>
</evidence>
<dbReference type="PANTHER" id="PTHR43155">
    <property type="entry name" value="CYCLIC DI-GMP PHOSPHODIESTERASE PA4108-RELATED"/>
    <property type="match status" value="1"/>
</dbReference>
<organism evidence="2 3">
    <name type="scientific">Alicyclobacillus mengziensis</name>
    <dbReference type="NCBI Taxonomy" id="2931921"/>
    <lineage>
        <taxon>Bacteria</taxon>
        <taxon>Bacillati</taxon>
        <taxon>Bacillota</taxon>
        <taxon>Bacilli</taxon>
        <taxon>Bacillales</taxon>
        <taxon>Alicyclobacillaceae</taxon>
        <taxon>Alicyclobacillus</taxon>
    </lineage>
</organism>
<dbReference type="InterPro" id="IPR037522">
    <property type="entry name" value="HD_GYP_dom"/>
</dbReference>
<dbReference type="SUPFAM" id="SSF109604">
    <property type="entry name" value="HD-domain/PDEase-like"/>
    <property type="match status" value="1"/>
</dbReference>
<dbReference type="EMBL" id="CP071182">
    <property type="protein sequence ID" value="QSO47953.1"/>
    <property type="molecule type" value="Genomic_DNA"/>
</dbReference>